<dbReference type="PROSITE" id="PS51272">
    <property type="entry name" value="SLH"/>
    <property type="match status" value="1"/>
</dbReference>
<proteinExistence type="predicted"/>
<feature type="chain" id="PRO_5004440804" description="SLH domain-containing protein" evidence="1">
    <location>
        <begin position="22"/>
        <end position="133"/>
    </location>
</feature>
<feature type="signal peptide" evidence="1">
    <location>
        <begin position="1"/>
        <end position="21"/>
    </location>
</feature>
<dbReference type="Proteomes" id="UP000017908">
    <property type="component" value="Unassembled WGS sequence"/>
</dbReference>
<comment type="caution">
    <text evidence="3">The sequence shown here is derived from an EMBL/GenBank/DDBJ whole genome shotgun (WGS) entry which is preliminary data.</text>
</comment>
<protein>
    <recommendedName>
        <fullName evidence="2">SLH domain-containing protein</fullName>
    </recommendedName>
</protein>
<gene>
    <name evidence="3" type="ORF">BN715_01728</name>
</gene>
<evidence type="ECO:0000256" key="1">
    <source>
        <dbReference type="SAM" id="SignalP"/>
    </source>
</evidence>
<evidence type="ECO:0000313" key="4">
    <source>
        <dbReference type="Proteomes" id="UP000017908"/>
    </source>
</evidence>
<dbReference type="EMBL" id="CBKE010000283">
    <property type="protein sequence ID" value="CDF05471.1"/>
    <property type="molecule type" value="Genomic_DNA"/>
</dbReference>
<reference evidence="3" key="1">
    <citation type="submission" date="2012-11" db="EMBL/GenBank/DDBJ databases">
        <title>Dependencies among metagenomic species, viruses, plasmids and units of genetic variation.</title>
        <authorList>
            <person name="Nielsen H.B."/>
            <person name="Almeida M."/>
            <person name="Juncker A.S."/>
            <person name="Rasmussen S."/>
            <person name="Li J."/>
            <person name="Sunagawa S."/>
            <person name="Plichta D."/>
            <person name="Gautier L."/>
            <person name="Le Chatelier E."/>
            <person name="Peletier E."/>
            <person name="Bonde I."/>
            <person name="Nielsen T."/>
            <person name="Manichanh C."/>
            <person name="Arumugam M."/>
            <person name="Batto J."/>
            <person name="Santos M.B.Q.D."/>
            <person name="Blom N."/>
            <person name="Borruel N."/>
            <person name="Burgdorf K.S."/>
            <person name="Boumezbeur F."/>
            <person name="Casellas F."/>
            <person name="Dore J."/>
            <person name="Guarner F."/>
            <person name="Hansen T."/>
            <person name="Hildebrand F."/>
            <person name="Kaas R.S."/>
            <person name="Kennedy S."/>
            <person name="Kristiansen K."/>
            <person name="Kultima J.R."/>
            <person name="Leonard P."/>
            <person name="Levenez F."/>
            <person name="Lund O."/>
            <person name="Moumen B."/>
            <person name="Le Paslier D."/>
            <person name="Pons N."/>
            <person name="Pedersen O."/>
            <person name="Prifti E."/>
            <person name="Qin J."/>
            <person name="Raes J."/>
            <person name="Tap J."/>
            <person name="Tims S."/>
            <person name="Ussery D.W."/>
            <person name="Yamada T."/>
            <person name="MetaHit consortium"/>
            <person name="Renault P."/>
            <person name="Sicheritz-Ponten T."/>
            <person name="Bork P."/>
            <person name="Wang J."/>
            <person name="Brunak S."/>
            <person name="Ehrlich S.D."/>
        </authorList>
    </citation>
    <scope>NUCLEOTIDE SEQUENCE [LARGE SCALE GENOMIC DNA]</scope>
</reference>
<sequence length="133" mass="14943">MKRLFLLLAAWCCLGLGTVLAYNPYAPNQFDAVDRHTWEYKAVYDLSKAGLTGAPMERFAPSYNLTRYEVTEMIATAMKNRSRATADQQQEIDKLAQSYADDLRYVTDAAQEANQTPKGVVFDWKEGTLGAGY</sequence>
<dbReference type="AlphaFoldDB" id="R7MYP4"/>
<organism evidence="3 4">
    <name type="scientific">Megasphaera elsdenii CAG:570</name>
    <dbReference type="NCBI Taxonomy" id="1263087"/>
    <lineage>
        <taxon>Bacteria</taxon>
        <taxon>Bacillati</taxon>
        <taxon>Bacillota</taxon>
        <taxon>Negativicutes</taxon>
        <taxon>Veillonellales</taxon>
        <taxon>Veillonellaceae</taxon>
        <taxon>Megasphaera</taxon>
    </lineage>
</organism>
<dbReference type="InterPro" id="IPR001119">
    <property type="entry name" value="SLH_dom"/>
</dbReference>
<feature type="domain" description="SLH" evidence="2">
    <location>
        <begin position="26"/>
        <end position="88"/>
    </location>
</feature>
<accession>R7MYP4</accession>
<keyword evidence="1" id="KW-0732">Signal</keyword>
<name>R7MYP4_MEGEL</name>
<evidence type="ECO:0000313" key="3">
    <source>
        <dbReference type="EMBL" id="CDF05471.1"/>
    </source>
</evidence>
<evidence type="ECO:0000259" key="2">
    <source>
        <dbReference type="PROSITE" id="PS51272"/>
    </source>
</evidence>